<feature type="transmembrane region" description="Helical" evidence="7">
    <location>
        <begin position="173"/>
        <end position="196"/>
    </location>
</feature>
<protein>
    <submittedName>
        <fullName evidence="9">MFS transporter</fullName>
    </submittedName>
</protein>
<keyword evidence="4 7" id="KW-0812">Transmembrane</keyword>
<dbReference type="Gene3D" id="1.20.1250.20">
    <property type="entry name" value="MFS general substrate transporter like domains"/>
    <property type="match status" value="1"/>
</dbReference>
<feature type="transmembrane region" description="Helical" evidence="7">
    <location>
        <begin position="271"/>
        <end position="291"/>
    </location>
</feature>
<evidence type="ECO:0000256" key="3">
    <source>
        <dbReference type="ARBA" id="ARBA00022475"/>
    </source>
</evidence>
<keyword evidence="5 7" id="KW-1133">Transmembrane helix</keyword>
<dbReference type="CDD" id="cd06173">
    <property type="entry name" value="MFS_MefA_like"/>
    <property type="match status" value="1"/>
</dbReference>
<proteinExistence type="predicted"/>
<evidence type="ECO:0000313" key="10">
    <source>
        <dbReference type="Proteomes" id="UP000214746"/>
    </source>
</evidence>
<evidence type="ECO:0000256" key="1">
    <source>
        <dbReference type="ARBA" id="ARBA00004651"/>
    </source>
</evidence>
<evidence type="ECO:0000256" key="6">
    <source>
        <dbReference type="ARBA" id="ARBA00023136"/>
    </source>
</evidence>
<feature type="domain" description="Major facilitator superfamily (MFS) profile" evidence="8">
    <location>
        <begin position="28"/>
        <end position="412"/>
    </location>
</feature>
<dbReference type="RefSeq" id="WP_089201035.1">
    <property type="nucleotide sequence ID" value="NZ_NHRJ02000012.1"/>
</dbReference>
<dbReference type="PANTHER" id="PTHR23513">
    <property type="entry name" value="INTEGRAL MEMBRANE EFFLUX PROTEIN-RELATED"/>
    <property type="match status" value="1"/>
</dbReference>
<accession>A0A2W1N9M4</accession>
<dbReference type="SUPFAM" id="SSF103473">
    <property type="entry name" value="MFS general substrate transporter"/>
    <property type="match status" value="1"/>
</dbReference>
<keyword evidence="2" id="KW-0813">Transport</keyword>
<evidence type="ECO:0000256" key="5">
    <source>
        <dbReference type="ARBA" id="ARBA00022989"/>
    </source>
</evidence>
<dbReference type="GO" id="GO:0005886">
    <property type="term" value="C:plasma membrane"/>
    <property type="evidence" value="ECO:0007669"/>
    <property type="project" value="UniProtKB-SubCell"/>
</dbReference>
<evidence type="ECO:0000256" key="7">
    <source>
        <dbReference type="SAM" id="Phobius"/>
    </source>
</evidence>
<dbReference type="GO" id="GO:0022857">
    <property type="term" value="F:transmembrane transporter activity"/>
    <property type="evidence" value="ECO:0007669"/>
    <property type="project" value="InterPro"/>
</dbReference>
<dbReference type="PROSITE" id="PS50850">
    <property type="entry name" value="MFS"/>
    <property type="match status" value="1"/>
</dbReference>
<dbReference type="InterPro" id="IPR010290">
    <property type="entry name" value="TM_effector"/>
</dbReference>
<dbReference type="OrthoDB" id="9775268at2"/>
<evidence type="ECO:0000313" key="9">
    <source>
        <dbReference type="EMBL" id="PZE19861.1"/>
    </source>
</evidence>
<comment type="caution">
    <text evidence="9">The sequence shown here is derived from an EMBL/GenBank/DDBJ whole genome shotgun (WGS) entry which is preliminary data.</text>
</comment>
<feature type="transmembrane region" description="Helical" evidence="7">
    <location>
        <begin position="94"/>
        <end position="115"/>
    </location>
</feature>
<dbReference type="Pfam" id="PF05977">
    <property type="entry name" value="MFS_3"/>
    <property type="match status" value="1"/>
</dbReference>
<keyword evidence="10" id="KW-1185">Reference proteome</keyword>
<feature type="transmembrane region" description="Helical" evidence="7">
    <location>
        <begin position="237"/>
        <end position="259"/>
    </location>
</feature>
<feature type="transmembrane region" description="Helical" evidence="7">
    <location>
        <begin position="298"/>
        <end position="316"/>
    </location>
</feature>
<dbReference type="AlphaFoldDB" id="A0A2W1N9M4"/>
<comment type="subcellular location">
    <subcellularLocation>
        <location evidence="1">Cell membrane</location>
        <topology evidence="1">Multi-pass membrane protein</topology>
    </subcellularLocation>
</comment>
<dbReference type="EMBL" id="NHRJ02000012">
    <property type="protein sequence ID" value="PZE19861.1"/>
    <property type="molecule type" value="Genomic_DNA"/>
</dbReference>
<name>A0A2W1N9M4_PAEXE</name>
<sequence length="414" mass="44538">MSRATLQEVVPHVPQGNREPGHAWQVRAFRRFLLGSFVSRTGDWMDMTVLNWVVLQMTGSSVYLGLINACRLLPTFIASIPAGMLADRYERKKLLLGTHMVSTVFTFLLAAALMLHSPFGLFALLVTLRSFVQAMDPVIRGALIPNLVPESCMSSALSMHVAVLNLSRMIGPAVAGGLLSFLAADSIFILTGLCILGGTLSLSKMPQLPAIMSDKAKQASSLREALHFIKQQPLIQALLTLAVIPMLFAFPYTSLMPYFAQQLLQLGPGGFGMLLSVSAIGALLGSVGLSVKAPQGHTGKWLVTSIIAFGLSWVAFIESVNLTMALISMLAVGLTGQTYRTMSRITLQKQVPDDLRGRVLSIALMDRGFIPLGTILIGAAAEFAGPHTAGLIMGGSCIAVTLAVLLYKKELWRM</sequence>
<organism evidence="9 10">
    <name type="scientific">Paenibacillus xerothermodurans</name>
    <dbReference type="NCBI Taxonomy" id="1977292"/>
    <lineage>
        <taxon>Bacteria</taxon>
        <taxon>Bacillati</taxon>
        <taxon>Bacillota</taxon>
        <taxon>Bacilli</taxon>
        <taxon>Bacillales</taxon>
        <taxon>Paenibacillaceae</taxon>
        <taxon>Paenibacillus</taxon>
    </lineage>
</organism>
<feature type="transmembrane region" description="Helical" evidence="7">
    <location>
        <begin position="359"/>
        <end position="381"/>
    </location>
</feature>
<dbReference type="Proteomes" id="UP000214746">
    <property type="component" value="Unassembled WGS sequence"/>
</dbReference>
<feature type="transmembrane region" description="Helical" evidence="7">
    <location>
        <begin position="49"/>
        <end position="73"/>
    </location>
</feature>
<feature type="transmembrane region" description="Helical" evidence="7">
    <location>
        <begin position="387"/>
        <end position="407"/>
    </location>
</feature>
<dbReference type="InterPro" id="IPR036259">
    <property type="entry name" value="MFS_trans_sf"/>
</dbReference>
<evidence type="ECO:0000256" key="4">
    <source>
        <dbReference type="ARBA" id="ARBA00022692"/>
    </source>
</evidence>
<keyword evidence="3" id="KW-1003">Cell membrane</keyword>
<evidence type="ECO:0000259" key="8">
    <source>
        <dbReference type="PROSITE" id="PS50850"/>
    </source>
</evidence>
<dbReference type="InterPro" id="IPR020846">
    <property type="entry name" value="MFS_dom"/>
</dbReference>
<dbReference type="PANTHER" id="PTHR23513:SF11">
    <property type="entry name" value="STAPHYLOFERRIN A TRANSPORTER"/>
    <property type="match status" value="1"/>
</dbReference>
<evidence type="ECO:0000256" key="2">
    <source>
        <dbReference type="ARBA" id="ARBA00022448"/>
    </source>
</evidence>
<gene>
    <name evidence="9" type="ORF">CBW46_016170</name>
</gene>
<keyword evidence="6 7" id="KW-0472">Membrane</keyword>
<reference evidence="9" key="1">
    <citation type="submission" date="2018-06" db="EMBL/GenBank/DDBJ databases">
        <title>Paenibacillus xerothermodurans sp. nov. an extremely dry heat resistant spore forming bacterium isolated from the soil of Cape Canaveral, Florida.</title>
        <authorList>
            <person name="Seuylemezian A."/>
            <person name="Kaur N."/>
            <person name="Patil P."/>
            <person name="Patil P."/>
            <person name="Mayilraj S."/>
            <person name="Vaishampayan P."/>
        </authorList>
    </citation>
    <scope>NUCLEOTIDE SEQUENCE [LARGE SCALE GENOMIC DNA]</scope>
    <source>
        <strain evidence="9">ATCC 27380</strain>
    </source>
</reference>